<accession>A0ACB8TGZ3</accession>
<evidence type="ECO:0000313" key="2">
    <source>
        <dbReference type="Proteomes" id="UP000814140"/>
    </source>
</evidence>
<protein>
    <submittedName>
        <fullName evidence="1">Uncharacterized protein</fullName>
    </submittedName>
</protein>
<gene>
    <name evidence="1" type="ORF">BV25DRAFT_1911593</name>
</gene>
<organism evidence="1 2">
    <name type="scientific">Artomyces pyxidatus</name>
    <dbReference type="NCBI Taxonomy" id="48021"/>
    <lineage>
        <taxon>Eukaryota</taxon>
        <taxon>Fungi</taxon>
        <taxon>Dikarya</taxon>
        <taxon>Basidiomycota</taxon>
        <taxon>Agaricomycotina</taxon>
        <taxon>Agaricomycetes</taxon>
        <taxon>Russulales</taxon>
        <taxon>Auriscalpiaceae</taxon>
        <taxon>Artomyces</taxon>
    </lineage>
</organism>
<keyword evidence="2" id="KW-1185">Reference proteome</keyword>
<evidence type="ECO:0000313" key="1">
    <source>
        <dbReference type="EMBL" id="KAI0067709.1"/>
    </source>
</evidence>
<name>A0ACB8TGZ3_9AGAM</name>
<proteinExistence type="predicted"/>
<dbReference type="Proteomes" id="UP000814140">
    <property type="component" value="Unassembled WGS sequence"/>
</dbReference>
<comment type="caution">
    <text evidence="1">The sequence shown here is derived from an EMBL/GenBank/DDBJ whole genome shotgun (WGS) entry which is preliminary data.</text>
</comment>
<sequence length="512" mass="57209">MASDASVHDSEQPTETTALLTNRPTAASRTLPPIAPVVNHIRVHGLQTADDEATFSVSPSLGSRANEVSFKMIVFLQLYLLSKTAASQGRDVWERWSKEQSAVLDEQVIERRILSVWEEFLSINRSTQEIEDCLWTAFPLEEGRTRTVRVVDILKDPDAPFELISHRLVLLSFSHTWRYGRAVAPAGSPLARVAQIVDSKATPRVLHALDVSLQLAYLYLLGHYILYPPDRPIVTLKSTLVGAREVILTIYSLASLCRPWTSYVVPSVMVAAAFLFSLPTVPFPGDTAYHVLLGAFPLHILLLHLPRTPSPNFLLAPDVSLPLSTLLWYEFTRTVYPVILFYLPAILISTYCMSMSLADSVPRLVVWVYDGAAPMETRGVLFVFWALLVLLILASTVLLVMFSASVLSSSSRSSSPWDRYTQPVGLQARRIFATAVITYSTPYFFPPPFNLLHLTFVRLPVMLFHFRAGKELLVMEWVQTILWRCTVGPVALVVAGCWLWVASSPLSPQMGR</sequence>
<dbReference type="EMBL" id="MU277189">
    <property type="protein sequence ID" value="KAI0067709.1"/>
    <property type="molecule type" value="Genomic_DNA"/>
</dbReference>
<reference evidence="1" key="1">
    <citation type="submission" date="2021-03" db="EMBL/GenBank/DDBJ databases">
        <authorList>
            <consortium name="DOE Joint Genome Institute"/>
            <person name="Ahrendt S."/>
            <person name="Looney B.P."/>
            <person name="Miyauchi S."/>
            <person name="Morin E."/>
            <person name="Drula E."/>
            <person name="Courty P.E."/>
            <person name="Chicoki N."/>
            <person name="Fauchery L."/>
            <person name="Kohler A."/>
            <person name="Kuo A."/>
            <person name="Labutti K."/>
            <person name="Pangilinan J."/>
            <person name="Lipzen A."/>
            <person name="Riley R."/>
            <person name="Andreopoulos W."/>
            <person name="He G."/>
            <person name="Johnson J."/>
            <person name="Barry K.W."/>
            <person name="Grigoriev I.V."/>
            <person name="Nagy L."/>
            <person name="Hibbett D."/>
            <person name="Henrissat B."/>
            <person name="Matheny P.B."/>
            <person name="Labbe J."/>
            <person name="Martin F."/>
        </authorList>
    </citation>
    <scope>NUCLEOTIDE SEQUENCE</scope>
    <source>
        <strain evidence="1">HHB10654</strain>
    </source>
</reference>
<reference evidence="1" key="2">
    <citation type="journal article" date="2022" name="New Phytol.">
        <title>Evolutionary transition to the ectomycorrhizal habit in the genomes of a hyperdiverse lineage of mushroom-forming fungi.</title>
        <authorList>
            <person name="Looney B."/>
            <person name="Miyauchi S."/>
            <person name="Morin E."/>
            <person name="Drula E."/>
            <person name="Courty P.E."/>
            <person name="Kohler A."/>
            <person name="Kuo A."/>
            <person name="LaButti K."/>
            <person name="Pangilinan J."/>
            <person name="Lipzen A."/>
            <person name="Riley R."/>
            <person name="Andreopoulos W."/>
            <person name="He G."/>
            <person name="Johnson J."/>
            <person name="Nolan M."/>
            <person name="Tritt A."/>
            <person name="Barry K.W."/>
            <person name="Grigoriev I.V."/>
            <person name="Nagy L.G."/>
            <person name="Hibbett D."/>
            <person name="Henrissat B."/>
            <person name="Matheny P.B."/>
            <person name="Labbe J."/>
            <person name="Martin F.M."/>
        </authorList>
    </citation>
    <scope>NUCLEOTIDE SEQUENCE</scope>
    <source>
        <strain evidence="1">HHB10654</strain>
    </source>
</reference>